<feature type="transmembrane region" description="Helical" evidence="7">
    <location>
        <begin position="95"/>
        <end position="113"/>
    </location>
</feature>
<keyword evidence="3 7" id="KW-0812">Transmembrane</keyword>
<keyword evidence="5 7" id="KW-1133">Transmembrane helix</keyword>
<feature type="domain" description="Cytochrome b561" evidence="8">
    <location>
        <begin position="1"/>
        <end position="205"/>
    </location>
</feature>
<dbReference type="PANTHER" id="PTHR23130:SF171">
    <property type="entry name" value="OS01G0895300 PROTEIN"/>
    <property type="match status" value="1"/>
</dbReference>
<gene>
    <name evidence="9" type="ORF">R1sor_021724</name>
</gene>
<dbReference type="AlphaFoldDB" id="A0ABD3GHW4"/>
<protein>
    <recommendedName>
        <fullName evidence="8">Cytochrome b561 domain-containing protein</fullName>
    </recommendedName>
</protein>
<feature type="transmembrane region" description="Helical" evidence="7">
    <location>
        <begin position="28"/>
        <end position="48"/>
    </location>
</feature>
<organism evidence="9 10">
    <name type="scientific">Riccia sorocarpa</name>
    <dbReference type="NCBI Taxonomy" id="122646"/>
    <lineage>
        <taxon>Eukaryota</taxon>
        <taxon>Viridiplantae</taxon>
        <taxon>Streptophyta</taxon>
        <taxon>Embryophyta</taxon>
        <taxon>Marchantiophyta</taxon>
        <taxon>Marchantiopsida</taxon>
        <taxon>Marchantiidae</taxon>
        <taxon>Marchantiales</taxon>
        <taxon>Ricciaceae</taxon>
        <taxon>Riccia</taxon>
    </lineage>
</organism>
<dbReference type="InterPro" id="IPR006593">
    <property type="entry name" value="Cyt_b561/ferric_Rdtase_TM"/>
</dbReference>
<sequence length="234" mass="25999">MTSVKFNYVAGTTTSTYSDPTTLRRSHGIINIFGWGILLPVGAIVARYCKPWDPAWFYIHVSLQVMGYILVVVALVLGNSLAGKVQDVDFGTHRALGIFVLFSQLYSGSLLYFEKCEIEMKITTLFVQLTALLLRPKKDAKVRRYWNFYHHWAGRTALVIAAVNVYLGIDAANGGKKWTGSYRLVLAIEVVVILVLEVLSCINRSGDDDSGLQLEGNFHSNYNSGAPPSYRGQV</sequence>
<feature type="transmembrane region" description="Helical" evidence="7">
    <location>
        <begin position="152"/>
        <end position="169"/>
    </location>
</feature>
<evidence type="ECO:0000256" key="6">
    <source>
        <dbReference type="ARBA" id="ARBA00023136"/>
    </source>
</evidence>
<evidence type="ECO:0000259" key="8">
    <source>
        <dbReference type="PROSITE" id="PS50939"/>
    </source>
</evidence>
<comment type="caution">
    <text evidence="9">The sequence shown here is derived from an EMBL/GenBank/DDBJ whole genome shotgun (WGS) entry which is preliminary data.</text>
</comment>
<dbReference type="PROSITE" id="PS50939">
    <property type="entry name" value="CYTOCHROME_B561"/>
    <property type="match status" value="1"/>
</dbReference>
<evidence type="ECO:0000256" key="7">
    <source>
        <dbReference type="SAM" id="Phobius"/>
    </source>
</evidence>
<evidence type="ECO:0000256" key="3">
    <source>
        <dbReference type="ARBA" id="ARBA00022692"/>
    </source>
</evidence>
<accession>A0ABD3GHW4</accession>
<proteinExistence type="predicted"/>
<keyword evidence="6 7" id="KW-0472">Membrane</keyword>
<dbReference type="Proteomes" id="UP001633002">
    <property type="component" value="Unassembled WGS sequence"/>
</dbReference>
<feature type="transmembrane region" description="Helical" evidence="7">
    <location>
        <begin position="181"/>
        <end position="202"/>
    </location>
</feature>
<keyword evidence="4" id="KW-0249">Electron transport</keyword>
<evidence type="ECO:0000256" key="2">
    <source>
        <dbReference type="ARBA" id="ARBA00022448"/>
    </source>
</evidence>
<dbReference type="GO" id="GO:0016020">
    <property type="term" value="C:membrane"/>
    <property type="evidence" value="ECO:0007669"/>
    <property type="project" value="UniProtKB-SubCell"/>
</dbReference>
<dbReference type="EMBL" id="JBJQOH010000007">
    <property type="protein sequence ID" value="KAL3678768.1"/>
    <property type="molecule type" value="Genomic_DNA"/>
</dbReference>
<evidence type="ECO:0000256" key="1">
    <source>
        <dbReference type="ARBA" id="ARBA00004370"/>
    </source>
</evidence>
<keyword evidence="10" id="KW-1185">Reference proteome</keyword>
<evidence type="ECO:0000256" key="5">
    <source>
        <dbReference type="ARBA" id="ARBA00022989"/>
    </source>
</evidence>
<evidence type="ECO:0000313" key="10">
    <source>
        <dbReference type="Proteomes" id="UP001633002"/>
    </source>
</evidence>
<dbReference type="SMART" id="SM00665">
    <property type="entry name" value="B561"/>
    <property type="match status" value="1"/>
</dbReference>
<evidence type="ECO:0000313" key="9">
    <source>
        <dbReference type="EMBL" id="KAL3678768.1"/>
    </source>
</evidence>
<name>A0ABD3GHW4_9MARC</name>
<feature type="transmembrane region" description="Helical" evidence="7">
    <location>
        <begin position="55"/>
        <end position="75"/>
    </location>
</feature>
<dbReference type="CDD" id="cd08760">
    <property type="entry name" value="Cyt_b561_FRRS1_like"/>
    <property type="match status" value="1"/>
</dbReference>
<reference evidence="9 10" key="1">
    <citation type="submission" date="2024-09" db="EMBL/GenBank/DDBJ databases">
        <title>Chromosome-scale assembly of Riccia sorocarpa.</title>
        <authorList>
            <person name="Paukszto L."/>
        </authorList>
    </citation>
    <scope>NUCLEOTIDE SEQUENCE [LARGE SCALE GENOMIC DNA]</scope>
    <source>
        <strain evidence="9">LP-2024</strain>
        <tissue evidence="9">Aerial parts of the thallus</tissue>
    </source>
</reference>
<comment type="subcellular location">
    <subcellularLocation>
        <location evidence="1">Membrane</location>
    </subcellularLocation>
</comment>
<evidence type="ECO:0000256" key="4">
    <source>
        <dbReference type="ARBA" id="ARBA00022982"/>
    </source>
</evidence>
<keyword evidence="2" id="KW-0813">Transport</keyword>
<dbReference type="PANTHER" id="PTHR23130">
    <property type="entry name" value="CYTOCHROME B561 AND DOMON DOMAIN-CONTAINING PROTEIN"/>
    <property type="match status" value="1"/>
</dbReference>
<dbReference type="Gene3D" id="1.20.120.1770">
    <property type="match status" value="1"/>
</dbReference>